<proteinExistence type="predicted"/>
<dbReference type="Gene3D" id="2.40.30.10">
    <property type="entry name" value="Translation factors"/>
    <property type="match status" value="1"/>
</dbReference>
<feature type="non-terminal residue" evidence="2">
    <location>
        <position position="1"/>
    </location>
</feature>
<name>A0A3E2H9X9_SCYLI</name>
<organism evidence="2 3">
    <name type="scientific">Scytalidium lignicola</name>
    <name type="common">Hyphomycete</name>
    <dbReference type="NCBI Taxonomy" id="5539"/>
    <lineage>
        <taxon>Eukaryota</taxon>
        <taxon>Fungi</taxon>
        <taxon>Dikarya</taxon>
        <taxon>Ascomycota</taxon>
        <taxon>Pezizomycotina</taxon>
        <taxon>Leotiomycetes</taxon>
        <taxon>Leotiomycetes incertae sedis</taxon>
        <taxon>Scytalidium</taxon>
    </lineage>
</organism>
<feature type="domain" description="FAD-binding FR-type" evidence="1">
    <location>
        <begin position="344"/>
        <end position="467"/>
    </location>
</feature>
<dbReference type="AlphaFoldDB" id="A0A3E2H9X9"/>
<evidence type="ECO:0000313" key="3">
    <source>
        <dbReference type="Proteomes" id="UP000258309"/>
    </source>
</evidence>
<dbReference type="GO" id="GO:0016491">
    <property type="term" value="F:oxidoreductase activity"/>
    <property type="evidence" value="ECO:0007669"/>
    <property type="project" value="InterPro"/>
</dbReference>
<evidence type="ECO:0000259" key="1">
    <source>
        <dbReference type="PROSITE" id="PS51384"/>
    </source>
</evidence>
<dbReference type="PANTHER" id="PTHR42815">
    <property type="entry name" value="FAD-BINDING, PUTATIVE (AFU_ORTHOLOGUE AFUA_6G07600)-RELATED"/>
    <property type="match status" value="1"/>
</dbReference>
<dbReference type="EMBL" id="NCSJ02000106">
    <property type="protein sequence ID" value="RFU30198.1"/>
    <property type="molecule type" value="Genomic_DNA"/>
</dbReference>
<dbReference type="OrthoDB" id="436496at2759"/>
<dbReference type="SUPFAM" id="SSF52343">
    <property type="entry name" value="Ferredoxin reductase-like, C-terminal NADP-linked domain"/>
    <property type="match status" value="1"/>
</dbReference>
<dbReference type="SUPFAM" id="SSF63380">
    <property type="entry name" value="Riboflavin synthase domain-like"/>
    <property type="match status" value="1"/>
</dbReference>
<evidence type="ECO:0000313" key="2">
    <source>
        <dbReference type="EMBL" id="RFU30198.1"/>
    </source>
</evidence>
<accession>A0A3E2H9X9</accession>
<feature type="non-terminal residue" evidence="2">
    <location>
        <position position="598"/>
    </location>
</feature>
<dbReference type="InterPro" id="IPR039261">
    <property type="entry name" value="FNR_nucleotide-bd"/>
</dbReference>
<gene>
    <name evidence="2" type="ORF">B7463_g6125</name>
</gene>
<dbReference type="Gene3D" id="2.30.110.10">
    <property type="entry name" value="Electron Transport, Fmn-binding Protein, Chain A"/>
    <property type="match status" value="1"/>
</dbReference>
<sequence>MATIYEAVTEWNAGEQEMHRRLRVPAMENPTPPMLTPYAANLLTRCPLVALGTVDEQGRPWTSLWGGEAGFAGPVAQSIIGLRTIVDRDHDPVAKILLGGCADGEVVKVEEGEVKLVSAVAIHLETRSRVKLYGKMVAGTLSTTAEGIANVQLVVKIDGSLGNCPKYLNKKQIVPHIPEPKLVSEDLPLPQAAIDLLARADLFFISSTSKYTDMDTNHRGGPPGFVRVLSNNEDGVVLVYPEYSGNRFYSTLGNLVTTPQAGLIFPDFTTGDALYITGTTEVLTGDDAKNVITHSNLAVKIRVTAARYVANSLSFKGKEGERSPYNPPVHLLTTEDPKSIAKTESQIQAKLIGKTILTPTVTRFRFKMSGGSKSGGSWKPGQYVALSFQDELDTGYSHMRDEDPKSLNDDYLRTFTVSNRQASGHGSDEFEITVRKVGVCTEYLFRQNPRANLEIPLQGFGGEFFLKQGDREHISFIAGGVGITPLLAQTEDLDLRRLHLYWTVRAEDLGLVLNTFEQIPGLAQSTTVFLTGKVQEGPSAQRRELEDCGAQVNERRMDKDDLGDDLAARYYLCASTDFRKDLLDWLAGKTTIYEDFNY</sequence>
<protein>
    <recommendedName>
        <fullName evidence="1">FAD-binding FR-type domain-containing protein</fullName>
    </recommendedName>
</protein>
<dbReference type="STRING" id="5539.A0A3E2H9X9"/>
<dbReference type="PROSITE" id="PS51384">
    <property type="entry name" value="FAD_FR"/>
    <property type="match status" value="1"/>
</dbReference>
<dbReference type="SUPFAM" id="SSF50475">
    <property type="entry name" value="FMN-binding split barrel"/>
    <property type="match status" value="1"/>
</dbReference>
<dbReference type="OMA" id="DCVRTWT"/>
<reference evidence="2 3" key="1">
    <citation type="submission" date="2018-05" db="EMBL/GenBank/DDBJ databases">
        <title>Draft genome sequence of Scytalidium lignicola DSM 105466, a ubiquitous saprotrophic fungus.</title>
        <authorList>
            <person name="Buettner E."/>
            <person name="Gebauer A.M."/>
            <person name="Hofrichter M."/>
            <person name="Liers C."/>
            <person name="Kellner H."/>
        </authorList>
    </citation>
    <scope>NUCLEOTIDE SEQUENCE [LARGE SCALE GENOMIC DNA]</scope>
    <source>
        <strain evidence="2 3">DSM 105466</strain>
    </source>
</reference>
<dbReference type="InterPro" id="IPR017938">
    <property type="entry name" value="Riboflavin_synthase-like_b-brl"/>
</dbReference>
<dbReference type="InterPro" id="IPR012349">
    <property type="entry name" value="Split_barrel_FMN-bd"/>
</dbReference>
<dbReference type="Gene3D" id="3.40.50.80">
    <property type="entry name" value="Nucleotide-binding domain of ferredoxin-NADP reductase (FNR) module"/>
    <property type="match status" value="1"/>
</dbReference>
<dbReference type="InterPro" id="IPR017927">
    <property type="entry name" value="FAD-bd_FR_type"/>
</dbReference>
<comment type="caution">
    <text evidence="2">The sequence shown here is derived from an EMBL/GenBank/DDBJ whole genome shotgun (WGS) entry which is preliminary data.</text>
</comment>
<dbReference type="PANTHER" id="PTHR42815:SF2">
    <property type="entry name" value="FAD-BINDING, PUTATIVE (AFU_ORTHOLOGUE AFUA_6G07600)-RELATED"/>
    <property type="match status" value="1"/>
</dbReference>
<keyword evidence="3" id="KW-1185">Reference proteome</keyword>
<dbReference type="Proteomes" id="UP000258309">
    <property type="component" value="Unassembled WGS sequence"/>
</dbReference>